<dbReference type="EMBL" id="CP003011">
    <property type="protein sequence ID" value="AEO67594.1"/>
    <property type="molecule type" value="Genomic_DNA"/>
</dbReference>
<dbReference type="InterPro" id="IPR036135">
    <property type="entry name" value="MoeA_linker/N_sf"/>
</dbReference>
<gene>
    <name evidence="5" type="ORF">THITE_2089085</name>
</gene>
<evidence type="ECO:0000256" key="3">
    <source>
        <dbReference type="RuleBase" id="RU365090"/>
    </source>
</evidence>
<proteinExistence type="inferred from homology"/>
<dbReference type="GO" id="GO:0046872">
    <property type="term" value="F:metal ion binding"/>
    <property type="evidence" value="ECO:0007669"/>
    <property type="project" value="UniProtKB-UniRule"/>
</dbReference>
<dbReference type="GO" id="GO:0005829">
    <property type="term" value="C:cytosol"/>
    <property type="evidence" value="ECO:0007669"/>
    <property type="project" value="TreeGrafter"/>
</dbReference>
<dbReference type="InterPro" id="IPR036425">
    <property type="entry name" value="MoaB/Mog-like_dom_sf"/>
</dbReference>
<dbReference type="Gene3D" id="3.40.980.10">
    <property type="entry name" value="MoaB/Mog-like domain"/>
    <property type="match status" value="1"/>
</dbReference>
<dbReference type="STRING" id="578455.G2R657"/>
<dbReference type="Pfam" id="PF03453">
    <property type="entry name" value="MoeA_N"/>
    <property type="match status" value="1"/>
</dbReference>
<sequence length="448" mass="47911">MTLSYAAGLAKVLEVARQQHNTRQKPEENVPLQDAIGGVPARAVLSPRSIPEYDTSAMDGYAIRSHDTTTASPDTPVVFRVMGTVAAGDEPENGLDAGPEDGVPPCVEIMTGAIFPEGYDACVKVEDTVAVRGPDGRCAGCIAVTRRILSGENKRFAGSDIRQGHAVLKQGDTVQPAHILPLASLGVAEVPLVRRARVGVWSTGKEMTNGKAGTKDANGPYLTAAIKEMGLEAEFLGVLDDDLATLRSHIRKAADAERYDLLLTSGAVSKGRFDYIRAALDEMGTEIMFHGLYIRPGHPVLFGLVPSKESKAAFFGLPGNPGAAAACFRLLTVPYLRALQGQPQEQPIWASLRQRTDKRQDAHSCASKQNRDIFRHGVLSTSPSGGLFAEASNEQSPAKLGPFRAANCWIRFRPEPDSIPPGTDSLPLVECYPISPTGAIRLAPCLPN</sequence>
<dbReference type="InterPro" id="IPR036688">
    <property type="entry name" value="MoeA_C_domain_IV_sf"/>
</dbReference>
<dbReference type="SUPFAM" id="SSF63882">
    <property type="entry name" value="MoeA N-terminal region -like"/>
    <property type="match status" value="1"/>
</dbReference>
<keyword evidence="3" id="KW-0479">Metal-binding</keyword>
<comment type="pathway">
    <text evidence="3">Cofactor biosynthesis; molybdopterin biosynthesis.</text>
</comment>
<dbReference type="GO" id="GO:0061598">
    <property type="term" value="F:molybdopterin adenylyltransferase activity"/>
    <property type="evidence" value="ECO:0007669"/>
    <property type="project" value="UniProtKB-UniRule"/>
</dbReference>
<dbReference type="GO" id="GO:0061599">
    <property type="term" value="F:molybdopterin molybdotransferase activity"/>
    <property type="evidence" value="ECO:0007669"/>
    <property type="project" value="UniProtKB-UniRule"/>
</dbReference>
<evidence type="ECO:0000313" key="5">
    <source>
        <dbReference type="EMBL" id="AEO67594.1"/>
    </source>
</evidence>
<protein>
    <recommendedName>
        <fullName evidence="2">molybdopterin adenylyltransferase</fullName>
        <ecNumber evidence="2">2.7.7.75</ecNumber>
    </recommendedName>
</protein>
<dbReference type="OrthoDB" id="6777263at2759"/>
<keyword evidence="6" id="KW-1185">Reference proteome</keyword>
<organism evidence="5 6">
    <name type="scientific">Thermothielavioides terrestris (strain ATCC 38088 / NRRL 8126)</name>
    <name type="common">Thielavia terrestris</name>
    <dbReference type="NCBI Taxonomy" id="578455"/>
    <lineage>
        <taxon>Eukaryota</taxon>
        <taxon>Fungi</taxon>
        <taxon>Dikarya</taxon>
        <taxon>Ascomycota</taxon>
        <taxon>Pezizomycotina</taxon>
        <taxon>Sordariomycetes</taxon>
        <taxon>Sordariomycetidae</taxon>
        <taxon>Sordariales</taxon>
        <taxon>Chaetomiaceae</taxon>
        <taxon>Thermothielavioides</taxon>
        <taxon>Thermothielavioides terrestris</taxon>
    </lineage>
</organism>
<dbReference type="KEGG" id="ttt:THITE_2089085"/>
<comment type="similarity">
    <text evidence="3">Belongs to the MoeA family.</text>
</comment>
<dbReference type="InterPro" id="IPR001453">
    <property type="entry name" value="MoaB/Mog_dom"/>
</dbReference>
<dbReference type="RefSeq" id="XP_003653930.1">
    <property type="nucleotide sequence ID" value="XM_003653882.1"/>
</dbReference>
<comment type="similarity">
    <text evidence="1">In the C-terminal section; belongs to the MoeA family.</text>
</comment>
<dbReference type="SUPFAM" id="SSF53218">
    <property type="entry name" value="Molybdenum cofactor biosynthesis proteins"/>
    <property type="match status" value="1"/>
</dbReference>
<dbReference type="Proteomes" id="UP000008181">
    <property type="component" value="Chromosome 3"/>
</dbReference>
<evidence type="ECO:0000256" key="2">
    <source>
        <dbReference type="ARBA" id="ARBA00012509"/>
    </source>
</evidence>
<dbReference type="HOGENOM" id="CLU_010186_0_0_1"/>
<dbReference type="SMART" id="SM00852">
    <property type="entry name" value="MoCF_biosynth"/>
    <property type="match status" value="1"/>
</dbReference>
<accession>G2R657</accession>
<evidence type="ECO:0000259" key="4">
    <source>
        <dbReference type="SMART" id="SM00852"/>
    </source>
</evidence>
<dbReference type="GO" id="GO:0006777">
    <property type="term" value="P:Mo-molybdopterin cofactor biosynthetic process"/>
    <property type="evidence" value="ECO:0007669"/>
    <property type="project" value="UniProtKB-UniRule"/>
</dbReference>
<comment type="cofactor">
    <cofactor evidence="3">
        <name>Mg(2+)</name>
        <dbReference type="ChEBI" id="CHEBI:18420"/>
    </cofactor>
</comment>
<dbReference type="CDD" id="cd00887">
    <property type="entry name" value="MoeA"/>
    <property type="match status" value="1"/>
</dbReference>
<dbReference type="Gene3D" id="3.90.105.10">
    <property type="entry name" value="Molybdopterin biosynthesis moea protein, domain 2"/>
    <property type="match status" value="1"/>
</dbReference>
<dbReference type="GeneID" id="11516186"/>
<dbReference type="Pfam" id="PF00994">
    <property type="entry name" value="MoCF_biosynth"/>
    <property type="match status" value="1"/>
</dbReference>
<dbReference type="Gene3D" id="2.170.190.11">
    <property type="entry name" value="Molybdopterin biosynthesis moea protein, domain 3"/>
    <property type="match status" value="1"/>
</dbReference>
<keyword evidence="3" id="KW-0808">Transferase</keyword>
<dbReference type="AlphaFoldDB" id="G2R657"/>
<dbReference type="PANTHER" id="PTHR10192">
    <property type="entry name" value="MOLYBDOPTERIN BIOSYNTHESIS PROTEIN"/>
    <property type="match status" value="1"/>
</dbReference>
<comment type="catalytic activity">
    <reaction evidence="3">
        <text>adenylyl-molybdopterin + molybdate = Mo-molybdopterin + AMP + H(+)</text>
        <dbReference type="Rhea" id="RHEA:35047"/>
        <dbReference type="ChEBI" id="CHEBI:15378"/>
        <dbReference type="ChEBI" id="CHEBI:36264"/>
        <dbReference type="ChEBI" id="CHEBI:62727"/>
        <dbReference type="ChEBI" id="CHEBI:71302"/>
        <dbReference type="ChEBI" id="CHEBI:456215"/>
    </reaction>
</comment>
<evidence type="ECO:0000313" key="6">
    <source>
        <dbReference type="Proteomes" id="UP000008181"/>
    </source>
</evidence>
<dbReference type="GO" id="GO:0005524">
    <property type="term" value="F:ATP binding"/>
    <property type="evidence" value="ECO:0007669"/>
    <property type="project" value="UniProtKB-UniRule"/>
</dbReference>
<evidence type="ECO:0000256" key="1">
    <source>
        <dbReference type="ARBA" id="ARBA00008339"/>
    </source>
</evidence>
<dbReference type="Gene3D" id="2.40.340.10">
    <property type="entry name" value="MoeA, C-terminal, domain IV"/>
    <property type="match status" value="1"/>
</dbReference>
<dbReference type="EC" id="2.7.7.75" evidence="2"/>
<dbReference type="UniPathway" id="UPA00344"/>
<comment type="catalytic activity">
    <reaction evidence="3">
        <text>molybdopterin + ATP + H(+) = adenylyl-molybdopterin + diphosphate</text>
        <dbReference type="Rhea" id="RHEA:31331"/>
        <dbReference type="ChEBI" id="CHEBI:15378"/>
        <dbReference type="ChEBI" id="CHEBI:30616"/>
        <dbReference type="ChEBI" id="CHEBI:33019"/>
        <dbReference type="ChEBI" id="CHEBI:58698"/>
        <dbReference type="ChEBI" id="CHEBI:62727"/>
    </reaction>
</comment>
<dbReference type="InterPro" id="IPR005110">
    <property type="entry name" value="MoeA_linker/N"/>
</dbReference>
<keyword evidence="3" id="KW-0501">Molybdenum cofactor biosynthesis</keyword>
<dbReference type="InterPro" id="IPR038987">
    <property type="entry name" value="MoeA-like"/>
</dbReference>
<dbReference type="eggNOG" id="KOG2371">
    <property type="taxonomic scope" value="Eukaryota"/>
</dbReference>
<reference evidence="5 6" key="1">
    <citation type="journal article" date="2011" name="Nat. Biotechnol.">
        <title>Comparative genomic analysis of the thermophilic biomass-degrading fungi Myceliophthora thermophila and Thielavia terrestris.</title>
        <authorList>
            <person name="Berka R.M."/>
            <person name="Grigoriev I.V."/>
            <person name="Otillar R."/>
            <person name="Salamov A."/>
            <person name="Grimwood J."/>
            <person name="Reid I."/>
            <person name="Ishmael N."/>
            <person name="John T."/>
            <person name="Darmond C."/>
            <person name="Moisan M.-C."/>
            <person name="Henrissat B."/>
            <person name="Coutinho P.M."/>
            <person name="Lombard V."/>
            <person name="Natvig D.O."/>
            <person name="Lindquist E."/>
            <person name="Schmutz J."/>
            <person name="Lucas S."/>
            <person name="Harris P."/>
            <person name="Powlowski J."/>
            <person name="Bellemare A."/>
            <person name="Taylor D."/>
            <person name="Butler G."/>
            <person name="de Vries R.P."/>
            <person name="Allijn I.E."/>
            <person name="van den Brink J."/>
            <person name="Ushinsky S."/>
            <person name="Storms R."/>
            <person name="Powell A.J."/>
            <person name="Paulsen I.T."/>
            <person name="Elbourne L.D.H."/>
            <person name="Baker S.E."/>
            <person name="Magnuson J."/>
            <person name="LaBoissiere S."/>
            <person name="Clutterbuck A.J."/>
            <person name="Martinez D."/>
            <person name="Wogulis M."/>
            <person name="de Leon A.L."/>
            <person name="Rey M.W."/>
            <person name="Tsang A."/>
        </authorList>
    </citation>
    <scope>NUCLEOTIDE SEQUENCE [LARGE SCALE GENOMIC DNA]</scope>
    <source>
        <strain evidence="6">ATCC 38088 / NRRL 8126</strain>
    </source>
</reference>
<dbReference type="SUPFAM" id="SSF63867">
    <property type="entry name" value="MoeA C-terminal domain-like"/>
    <property type="match status" value="1"/>
</dbReference>
<dbReference type="PANTHER" id="PTHR10192:SF30">
    <property type="entry name" value="MOLYBDOPTERIN ADENYLYLTRANSFERASE"/>
    <property type="match status" value="1"/>
</dbReference>
<feature type="domain" description="MoaB/Mog" evidence="4">
    <location>
        <begin position="199"/>
        <end position="338"/>
    </location>
</feature>
<name>G2R657_THETT</name>
<keyword evidence="3" id="KW-0500">Molybdenum</keyword>
<comment type="function">
    <text evidence="3">Catalyzes two steps in the biosynthesis of the molybdenum cofactor. In the first step, molybdopterin is adenylated. Subsequently, molybdate is inserted into adenylated molybdopterin and AMP is released.</text>
</comment>
<keyword evidence="3" id="KW-0460">Magnesium</keyword>